<gene>
    <name evidence="1" type="ORF">VC81_03645</name>
</gene>
<dbReference type="Proteomes" id="UP000033491">
    <property type="component" value="Unassembled WGS sequence"/>
</dbReference>
<dbReference type="RefSeq" id="WP_045806789.1">
    <property type="nucleotide sequence ID" value="NZ_JZCR01000006.1"/>
</dbReference>
<dbReference type="OrthoDB" id="9960031at2"/>
<dbReference type="AlphaFoldDB" id="A0A0F3RXN3"/>
<sequence length="81" mass="8718">MTHQENADFVRQALEQALAQTEQETKGPMGEAIHGLIAAGLTQKQVLAIAQFQSAGMQFNQALIGRVLAATLDHLDDSSNK</sequence>
<accession>A0A0F3RXN3</accession>
<evidence type="ECO:0000313" key="1">
    <source>
        <dbReference type="EMBL" id="KJW13567.1"/>
    </source>
</evidence>
<reference evidence="1 2" key="1">
    <citation type="submission" date="2015-03" db="EMBL/GenBank/DDBJ databases">
        <authorList>
            <person name="Zheng J."/>
            <person name="Ganezle M."/>
        </authorList>
    </citation>
    <scope>NUCLEOTIDE SEQUENCE [LARGE SCALE GENOMIC DNA]</scope>
    <source>
        <strain evidence="1 2">LP38</strain>
    </source>
</reference>
<comment type="caution">
    <text evidence="1">The sequence shown here is derived from an EMBL/GenBank/DDBJ whole genome shotgun (WGS) entry which is preliminary data.</text>
</comment>
<dbReference type="EMBL" id="JZCR01000006">
    <property type="protein sequence ID" value="KJW13567.1"/>
    <property type="molecule type" value="Genomic_DNA"/>
</dbReference>
<dbReference type="PATRIC" id="fig|216463.3.peg.2558"/>
<organism evidence="1 2">
    <name type="scientific">Levilactobacillus spicheri</name>
    <dbReference type="NCBI Taxonomy" id="216463"/>
    <lineage>
        <taxon>Bacteria</taxon>
        <taxon>Bacillati</taxon>
        <taxon>Bacillota</taxon>
        <taxon>Bacilli</taxon>
        <taxon>Lactobacillales</taxon>
        <taxon>Lactobacillaceae</taxon>
        <taxon>Levilactobacillus</taxon>
    </lineage>
</organism>
<protein>
    <submittedName>
        <fullName evidence="1">Uncharacterized protein</fullName>
    </submittedName>
</protein>
<evidence type="ECO:0000313" key="2">
    <source>
        <dbReference type="Proteomes" id="UP000033491"/>
    </source>
</evidence>
<proteinExistence type="predicted"/>
<name>A0A0F3RXN3_9LACO</name>